<evidence type="ECO:0000313" key="3">
    <source>
        <dbReference type="EMBL" id="MCZ0961157.1"/>
    </source>
</evidence>
<accession>A0ABT4J243</accession>
<dbReference type="InterPro" id="IPR044996">
    <property type="entry name" value="COQ10-like"/>
</dbReference>
<evidence type="ECO:0000256" key="1">
    <source>
        <dbReference type="ARBA" id="ARBA00008918"/>
    </source>
</evidence>
<evidence type="ECO:0000313" key="4">
    <source>
        <dbReference type="Proteomes" id="UP001149822"/>
    </source>
</evidence>
<keyword evidence="4" id="KW-1185">Reference proteome</keyword>
<dbReference type="EMBL" id="JAPTYD010000005">
    <property type="protein sequence ID" value="MCZ0961157.1"/>
    <property type="molecule type" value="Genomic_DNA"/>
</dbReference>
<comment type="similarity">
    <text evidence="1">Belongs to the ribosome association toxin RatA family.</text>
</comment>
<dbReference type="Gene3D" id="3.30.530.20">
    <property type="match status" value="1"/>
</dbReference>
<name>A0ABT4J243_9RHOB</name>
<proteinExistence type="inferred from homology"/>
<comment type="caution">
    <text evidence="3">The sequence shown here is derived from an EMBL/GenBank/DDBJ whole genome shotgun (WGS) entry which is preliminary data.</text>
</comment>
<organism evidence="3 4">
    <name type="scientific">Paracoccus benzoatiresistens</name>
    <dbReference type="NCBI Taxonomy" id="2997341"/>
    <lineage>
        <taxon>Bacteria</taxon>
        <taxon>Pseudomonadati</taxon>
        <taxon>Pseudomonadota</taxon>
        <taxon>Alphaproteobacteria</taxon>
        <taxon>Rhodobacterales</taxon>
        <taxon>Paracoccaceae</taxon>
        <taxon>Paracoccus</taxon>
    </lineage>
</organism>
<dbReference type="PANTHER" id="PTHR12901">
    <property type="entry name" value="SPERM PROTEIN HOMOLOG"/>
    <property type="match status" value="1"/>
</dbReference>
<dbReference type="InterPro" id="IPR023393">
    <property type="entry name" value="START-like_dom_sf"/>
</dbReference>
<dbReference type="Proteomes" id="UP001149822">
    <property type="component" value="Unassembled WGS sequence"/>
</dbReference>
<reference evidence="3" key="1">
    <citation type="submission" date="2022-12" db="EMBL/GenBank/DDBJ databases">
        <title>Paracoccus sp. EF6 isolated from a lake water.</title>
        <authorList>
            <person name="Liu H."/>
        </authorList>
    </citation>
    <scope>NUCLEOTIDE SEQUENCE</scope>
    <source>
        <strain evidence="3">EF6</strain>
    </source>
</reference>
<dbReference type="Pfam" id="PF03364">
    <property type="entry name" value="Polyketide_cyc"/>
    <property type="match status" value="1"/>
</dbReference>
<gene>
    <name evidence="3" type="ORF">OU682_05950</name>
</gene>
<feature type="domain" description="Coenzyme Q-binding protein COQ10 START" evidence="2">
    <location>
        <begin position="10"/>
        <end position="146"/>
    </location>
</feature>
<dbReference type="CDD" id="cd07813">
    <property type="entry name" value="COQ10p_like"/>
    <property type="match status" value="1"/>
</dbReference>
<dbReference type="InterPro" id="IPR005031">
    <property type="entry name" value="COQ10_START"/>
</dbReference>
<sequence>MPNHHDTRDLPYSAKQMFDLVADIESYPQFLPWNSAARIRSRETRPDGAEEIAADLVISFKVFRERFGSRVVLWPADPDTGALKIDTEYLDGPFKYMRSGWTFIDRPEGGSRVDFFVDFEFKNMILQRLIGVVFHEAMVRIVRAFENRAKKLYGEAKGARA</sequence>
<dbReference type="PANTHER" id="PTHR12901:SF10">
    <property type="entry name" value="COENZYME Q-BINDING PROTEIN COQ10, MITOCHONDRIAL"/>
    <property type="match status" value="1"/>
</dbReference>
<dbReference type="RefSeq" id="WP_268941157.1">
    <property type="nucleotide sequence ID" value="NZ_JAPTYD010000005.1"/>
</dbReference>
<evidence type="ECO:0000259" key="2">
    <source>
        <dbReference type="Pfam" id="PF03364"/>
    </source>
</evidence>
<dbReference type="SUPFAM" id="SSF55961">
    <property type="entry name" value="Bet v1-like"/>
    <property type="match status" value="1"/>
</dbReference>
<protein>
    <submittedName>
        <fullName evidence="3">Type II toxin-antitoxin system RatA family toxin</fullName>
    </submittedName>
</protein>